<name>A0A1G8CV91_9PROT</name>
<dbReference type="EMBL" id="FNCV01000007">
    <property type="protein sequence ID" value="SDH49204.1"/>
    <property type="molecule type" value="Genomic_DNA"/>
</dbReference>
<dbReference type="Proteomes" id="UP000217076">
    <property type="component" value="Unassembled WGS sequence"/>
</dbReference>
<accession>A0A1G8CV91</accession>
<dbReference type="SMART" id="SM00421">
    <property type="entry name" value="HTH_LUXR"/>
    <property type="match status" value="1"/>
</dbReference>
<dbReference type="GO" id="GO:0006355">
    <property type="term" value="P:regulation of DNA-templated transcription"/>
    <property type="evidence" value="ECO:0007669"/>
    <property type="project" value="InterPro"/>
</dbReference>
<proteinExistence type="predicted"/>
<dbReference type="SUPFAM" id="SSF46894">
    <property type="entry name" value="C-terminal effector domain of the bipartite response regulators"/>
    <property type="match status" value="1"/>
</dbReference>
<dbReference type="PRINTS" id="PR00038">
    <property type="entry name" value="HTHLUXR"/>
</dbReference>
<organism evidence="5 6">
    <name type="scientific">Roseospirillum parvum</name>
    <dbReference type="NCBI Taxonomy" id="83401"/>
    <lineage>
        <taxon>Bacteria</taxon>
        <taxon>Pseudomonadati</taxon>
        <taxon>Pseudomonadota</taxon>
        <taxon>Alphaproteobacteria</taxon>
        <taxon>Rhodospirillales</taxon>
        <taxon>Rhodospirillaceae</taxon>
        <taxon>Roseospirillum</taxon>
    </lineage>
</organism>
<evidence type="ECO:0000256" key="3">
    <source>
        <dbReference type="ARBA" id="ARBA00023163"/>
    </source>
</evidence>
<evidence type="ECO:0000256" key="2">
    <source>
        <dbReference type="ARBA" id="ARBA00023125"/>
    </source>
</evidence>
<feature type="domain" description="HTH luxR-type" evidence="4">
    <location>
        <begin position="201"/>
        <end position="266"/>
    </location>
</feature>
<reference evidence="6" key="1">
    <citation type="submission" date="2016-10" db="EMBL/GenBank/DDBJ databases">
        <authorList>
            <person name="Varghese N."/>
            <person name="Submissions S."/>
        </authorList>
    </citation>
    <scope>NUCLEOTIDE SEQUENCE [LARGE SCALE GENOMIC DNA]</scope>
    <source>
        <strain evidence="6">930I</strain>
    </source>
</reference>
<dbReference type="AlphaFoldDB" id="A0A1G8CV91"/>
<dbReference type="RefSeq" id="WP_092620030.1">
    <property type="nucleotide sequence ID" value="NZ_FNCV01000007.1"/>
</dbReference>
<dbReference type="PROSITE" id="PS50043">
    <property type="entry name" value="HTH_LUXR_2"/>
    <property type="match status" value="1"/>
</dbReference>
<evidence type="ECO:0000313" key="6">
    <source>
        <dbReference type="Proteomes" id="UP000217076"/>
    </source>
</evidence>
<evidence type="ECO:0000256" key="1">
    <source>
        <dbReference type="ARBA" id="ARBA00023015"/>
    </source>
</evidence>
<dbReference type="InterPro" id="IPR036388">
    <property type="entry name" value="WH-like_DNA-bd_sf"/>
</dbReference>
<dbReference type="PROSITE" id="PS00622">
    <property type="entry name" value="HTH_LUXR_1"/>
    <property type="match status" value="1"/>
</dbReference>
<dbReference type="STRING" id="83401.SAMN05421742_107104"/>
<dbReference type="InterPro" id="IPR016032">
    <property type="entry name" value="Sig_transdc_resp-reg_C-effctor"/>
</dbReference>
<keyword evidence="3" id="KW-0804">Transcription</keyword>
<evidence type="ECO:0000313" key="5">
    <source>
        <dbReference type="EMBL" id="SDH49204.1"/>
    </source>
</evidence>
<gene>
    <name evidence="5" type="ORF">SAMN05421742_107104</name>
</gene>
<sequence>MGTTQRTDAAWMAGCAELVARLERPDFAAAFTALLRQVVPVDTLLVTFYFRDRPPRTVYHELPPELVALCVDTYAAGVYRLDPFFQTFEAGIADGVHRLRDLAPDNFYRSTYYRTFYRDTGAEDEMGLFRRLDANRGLVVSLARAPGARPYGVAQRRRLEAAFPLLITAACRHWEDAASRHWEDAAGPAAEAADPVASHVARFGDGLLSEREQEVAGLILMGHSTLSISHRLAISEGTVKAHRKHIHAKLGIASQAELFARFLKTLPLRPPDGPGRR</sequence>
<dbReference type="PANTHER" id="PTHR44688">
    <property type="entry name" value="DNA-BINDING TRANSCRIPTIONAL ACTIVATOR DEVR_DOSR"/>
    <property type="match status" value="1"/>
</dbReference>
<dbReference type="Gene3D" id="1.10.10.10">
    <property type="entry name" value="Winged helix-like DNA-binding domain superfamily/Winged helix DNA-binding domain"/>
    <property type="match status" value="1"/>
</dbReference>
<dbReference type="InterPro" id="IPR000792">
    <property type="entry name" value="Tscrpt_reg_LuxR_C"/>
</dbReference>
<dbReference type="CDD" id="cd06170">
    <property type="entry name" value="LuxR_C_like"/>
    <property type="match status" value="1"/>
</dbReference>
<keyword evidence="2" id="KW-0238">DNA-binding</keyword>
<dbReference type="GO" id="GO:0003677">
    <property type="term" value="F:DNA binding"/>
    <property type="evidence" value="ECO:0007669"/>
    <property type="project" value="UniProtKB-KW"/>
</dbReference>
<dbReference type="PANTHER" id="PTHR44688:SF16">
    <property type="entry name" value="DNA-BINDING TRANSCRIPTIONAL ACTIVATOR DEVR_DOSR"/>
    <property type="match status" value="1"/>
</dbReference>
<protein>
    <submittedName>
        <fullName evidence="5">Regulatory protein, luxR family</fullName>
    </submittedName>
</protein>
<dbReference type="Pfam" id="PF00196">
    <property type="entry name" value="GerE"/>
    <property type="match status" value="1"/>
</dbReference>
<keyword evidence="6" id="KW-1185">Reference proteome</keyword>
<evidence type="ECO:0000259" key="4">
    <source>
        <dbReference type="PROSITE" id="PS50043"/>
    </source>
</evidence>
<dbReference type="OrthoDB" id="343383at2"/>
<keyword evidence="1" id="KW-0805">Transcription regulation</keyword>